<gene>
    <name evidence="1" type="ORF">QFC24_004878</name>
</gene>
<comment type="caution">
    <text evidence="1">The sequence shown here is derived from an EMBL/GenBank/DDBJ whole genome shotgun (WGS) entry which is preliminary data.</text>
</comment>
<accession>A0ACC2XCR6</accession>
<evidence type="ECO:0000313" key="2">
    <source>
        <dbReference type="Proteomes" id="UP001234202"/>
    </source>
</evidence>
<name>A0ACC2XCR6_9TREE</name>
<keyword evidence="2" id="KW-1185">Reference proteome</keyword>
<dbReference type="Proteomes" id="UP001234202">
    <property type="component" value="Unassembled WGS sequence"/>
</dbReference>
<protein>
    <submittedName>
        <fullName evidence="1">Uncharacterized protein</fullName>
    </submittedName>
</protein>
<proteinExistence type="predicted"/>
<evidence type="ECO:0000313" key="1">
    <source>
        <dbReference type="EMBL" id="KAJ9121204.1"/>
    </source>
</evidence>
<reference evidence="1" key="1">
    <citation type="submission" date="2023-04" db="EMBL/GenBank/DDBJ databases">
        <title>Draft Genome sequencing of Naganishia species isolated from polar environments using Oxford Nanopore Technology.</title>
        <authorList>
            <person name="Leo P."/>
            <person name="Venkateswaran K."/>
        </authorList>
    </citation>
    <scope>NUCLEOTIDE SEQUENCE</scope>
    <source>
        <strain evidence="1">DBVPG 5303</strain>
    </source>
</reference>
<sequence>MAKTPRQPPTDRPPMSDARLRGIRPWNPASPALPQQPVVTQEKVDVPNSVTRKGDALGPSPPATDSGKLLLSHVGNPATSFLSEQAMARSRQPQMNTASGSNAHQLPRATPTANVSMATANVSIAAPTITGESFISSASSNQASAFDERTSNSSQRASQIPTVPRSDRQALSKEEEELAKREARARRFEDVQQAQARSTDAARRQSERTSQQSALGQSQRNSHDQAWSLRDPLSNAWSQSSGNQRVPSSSLVGNTAFGPDGWPLATYPQATATQTFVHDAQHSNTQHVAPTLYTGQDQLRRDQTSWQPAFGGVQNPQLFSTSHDGPSLGGPSFALNPINDSHSNFGSSSMVTPTSTYRNGQEIHEEEAQMAIVCDIPSTEESTIVASQGQKPPSSHRLDAEDETGGDIEMEVRPRRQSTPLTPCTSEYGDLPGDSDGATKMRKRSKAAKAPDGSSKADRGNLTGASEEGVQAVTPRPMPSRMEPEEPEELLHKPASPPPKSLALPAVIGPQDNLDVHVLSLPESVSNITEPTIAEGNASDISGRKSSKRSTRTANRASKVVFDDIATSNIIAPLNSDRVWSAKRVTRGDAKSNTQPIDTAPDAARAVEQKPSVISAKIAVPSTTILKPQRMPKPGRGYEIHTDLLQPDGTFELVAIGGVPVTDAAVLPVQAETPPFGAGNLILSETRSLRSRNPSKTPMRDPNTAFEAREKSHGDPASSSSSKPCPNSNSKRKTPTILESGNGKAQQGPMMEHVSEEPAATGSRTVPTSKRKPSNVHKQSASRHILERTSDLSASNAVLDRDTVTPSAPDDFTGQISHSARARSGPSVVAGPSTTSRLSARKKAKVTDQELGGHPDSSFSSQTIDQPIADVANISGSAAEGQSNHVTFSVENQEVSSPNMTGRAKNDTLNGSLQQIDEALALQKERATAFMRKMQEAQVTKRKSVEAMELQMREMIEKHKQQMFEQDLALFTEQQQLLAQNEQTFMKLREELMSSATRQPIPKMRKKPVAPRSEMMLDERHQPPIRLPDELASSVPTHPNSRAQKKQVSSRQELLATTIQETDQRRVSNKKRKADRDGDYADGDIAYPSGKSKKKKKDDDEERHRPDVTEGDSRPLRRGKKDATIPEVNIALSNGDIEQLLEQDSSEQDRQGKQTAEAIRLSLIDKTEEVQMGDCTMARYDGFQRLIPKTGQVADTPWFDHQTTENETLNFPSQLNKEFSVQQSFRMKETVVKALLPVITNELLHCVRHGAKRKAHDIASRATCDMPENPTIKADPPKEGSSEDRLLSCGQGLHSRKLLFATTTFDLNVLQYHWLQMVGFAERAGIPYDKQDVKQLLPYDNVSGVLFPTIELEVYQPGQQEERERARATDAVTDETLKGYLTTQSHDSHDLPPEATEQFPSHAFYRIDASKLDEPIFDRMWRDGIPIVIDNAQSYLQEDWSPKGTRMHMDIADAINVMTYASKRDDGKQGCAVWHIYRKDDLDKIRAFLREKFAAVHQFVDPVHSQLFYLDSTLRQELFDKTGVFAHRIYQYPGQAVMIPAYCAHQVCNHSDCIKIACDFVSPHSITRCAQLTQEFRGENIVSDWKDDVLQLNSMMWYTWLFCSQYDAMHHHASALPFNEETVGTFIDEKSKSIPGQTGLADLKPSRPTASRLPQAKLKSLTQSPFWAKPSRLPLKPAPILPPRRLNHLPKLVAPSAALPIDALHRPTEGSAMTTITGLQSQQSIAIVVHDPQSSNFNEHQSNGTKAHCAPASSGILSDVETVHLPERRDDAHMALAVADDVASALIPPVESSLEHSVVN</sequence>
<dbReference type="EMBL" id="JASBWV010000018">
    <property type="protein sequence ID" value="KAJ9121204.1"/>
    <property type="molecule type" value="Genomic_DNA"/>
</dbReference>
<organism evidence="1 2">
    <name type="scientific">Naganishia onofrii</name>
    <dbReference type="NCBI Taxonomy" id="1851511"/>
    <lineage>
        <taxon>Eukaryota</taxon>
        <taxon>Fungi</taxon>
        <taxon>Dikarya</taxon>
        <taxon>Basidiomycota</taxon>
        <taxon>Agaricomycotina</taxon>
        <taxon>Tremellomycetes</taxon>
        <taxon>Filobasidiales</taxon>
        <taxon>Filobasidiaceae</taxon>
        <taxon>Naganishia</taxon>
    </lineage>
</organism>